<keyword evidence="1" id="KW-0812">Transmembrane</keyword>
<reference evidence="2 3" key="1">
    <citation type="submission" date="2016-10" db="EMBL/GenBank/DDBJ databases">
        <authorList>
            <person name="de Groot N.N."/>
        </authorList>
    </citation>
    <scope>NUCLEOTIDE SEQUENCE [LARGE SCALE GENOMIC DNA]</scope>
    <source>
        <strain evidence="3">P4B,CCM 7963,CECT 7998,DSM 25260,IBRC-M 10614,KCTC 13821</strain>
    </source>
</reference>
<keyword evidence="3" id="KW-1185">Reference proteome</keyword>
<dbReference type="AlphaFoldDB" id="A0A1G8SCW5"/>
<feature type="non-terminal residue" evidence="2">
    <location>
        <position position="61"/>
    </location>
</feature>
<evidence type="ECO:0000313" key="2">
    <source>
        <dbReference type="EMBL" id="SDJ27082.1"/>
    </source>
</evidence>
<accession>A0A1G8SCW5</accession>
<proteinExistence type="predicted"/>
<dbReference type="PROSITE" id="PS51257">
    <property type="entry name" value="PROKAR_LIPOPROTEIN"/>
    <property type="match status" value="1"/>
</dbReference>
<name>A0A1G8SCW5_9BACI</name>
<evidence type="ECO:0000256" key="1">
    <source>
        <dbReference type="SAM" id="Phobius"/>
    </source>
</evidence>
<feature type="transmembrane region" description="Helical" evidence="1">
    <location>
        <begin position="6"/>
        <end position="28"/>
    </location>
</feature>
<sequence>MKGIDWVVAVSLVAIGLSCLTMSASWLFNQDTLKEYLDTFLVICLFAGIPAFLGGLLYWIF</sequence>
<keyword evidence="1" id="KW-1133">Transmembrane helix</keyword>
<dbReference type="Proteomes" id="UP000199017">
    <property type="component" value="Unassembled WGS sequence"/>
</dbReference>
<gene>
    <name evidence="2" type="ORF">SAMN05216352_1542</name>
</gene>
<organism evidence="2 3">
    <name type="scientific">Alteribacillus bidgolensis</name>
    <dbReference type="NCBI Taxonomy" id="930129"/>
    <lineage>
        <taxon>Bacteria</taxon>
        <taxon>Bacillati</taxon>
        <taxon>Bacillota</taxon>
        <taxon>Bacilli</taxon>
        <taxon>Bacillales</taxon>
        <taxon>Bacillaceae</taxon>
        <taxon>Alteribacillus</taxon>
    </lineage>
</organism>
<keyword evidence="1" id="KW-0472">Membrane</keyword>
<evidence type="ECO:0000313" key="3">
    <source>
        <dbReference type="Proteomes" id="UP000199017"/>
    </source>
</evidence>
<dbReference type="RefSeq" id="WP_091588521.1">
    <property type="nucleotide sequence ID" value="NZ_FNDU01000054.1"/>
</dbReference>
<protein>
    <submittedName>
        <fullName evidence="2">Uncharacterized protein</fullName>
    </submittedName>
</protein>
<feature type="transmembrane region" description="Helical" evidence="1">
    <location>
        <begin position="40"/>
        <end position="60"/>
    </location>
</feature>
<dbReference type="EMBL" id="FNDU01000054">
    <property type="protein sequence ID" value="SDJ27082.1"/>
    <property type="molecule type" value="Genomic_DNA"/>
</dbReference>